<organism evidence="4 5">
    <name type="scientific">Artemisia annua</name>
    <name type="common">Sweet wormwood</name>
    <dbReference type="NCBI Taxonomy" id="35608"/>
    <lineage>
        <taxon>Eukaryota</taxon>
        <taxon>Viridiplantae</taxon>
        <taxon>Streptophyta</taxon>
        <taxon>Embryophyta</taxon>
        <taxon>Tracheophyta</taxon>
        <taxon>Spermatophyta</taxon>
        <taxon>Magnoliopsida</taxon>
        <taxon>eudicotyledons</taxon>
        <taxon>Gunneridae</taxon>
        <taxon>Pentapetalae</taxon>
        <taxon>asterids</taxon>
        <taxon>campanulids</taxon>
        <taxon>Asterales</taxon>
        <taxon>Asteraceae</taxon>
        <taxon>Asteroideae</taxon>
        <taxon>Anthemideae</taxon>
        <taxon>Artemisiinae</taxon>
        <taxon>Artemisia</taxon>
    </lineage>
</organism>
<evidence type="ECO:0000256" key="1">
    <source>
        <dbReference type="SAM" id="MobiDB-lite"/>
    </source>
</evidence>
<accession>A0A2U1L5V0</accession>
<dbReference type="InterPro" id="IPR000916">
    <property type="entry name" value="Bet_v_I/MLP"/>
</dbReference>
<dbReference type="EMBL" id="PKPP01011307">
    <property type="protein sequence ID" value="PWA44378.1"/>
    <property type="molecule type" value="Genomic_DNA"/>
</dbReference>
<protein>
    <submittedName>
        <fullName evidence="4">Bet v I/Major latex protein, START-like domain protein</fullName>
    </submittedName>
</protein>
<sequence length="204" mass="22563">MALSGKLIGYVDISSGGDVFHDVLRHKSHELASILHDMVHDGEKKKIKQIIEAVDEKKHLEVIKAIGGYLLEDLYKSFTSTFHVEPKGDGKLAIWTFEFEKQNANVPNPTSLMDFVCNVGNLVVSRGSVFLLCYFVLLLCWSLRTYSKGTRKETETSKEHVNVDINDDSEGDVDDSEGDAEQVDNETANFMASKQSGSGSGYGP</sequence>
<evidence type="ECO:0000313" key="5">
    <source>
        <dbReference type="Proteomes" id="UP000245207"/>
    </source>
</evidence>
<dbReference type="SMART" id="SM01037">
    <property type="entry name" value="Bet_v_1"/>
    <property type="match status" value="1"/>
</dbReference>
<name>A0A2U1L5V0_ARTAN</name>
<dbReference type="Gene3D" id="3.30.530.20">
    <property type="match status" value="1"/>
</dbReference>
<dbReference type="Proteomes" id="UP000245207">
    <property type="component" value="Unassembled WGS sequence"/>
</dbReference>
<evidence type="ECO:0000256" key="2">
    <source>
        <dbReference type="SAM" id="Phobius"/>
    </source>
</evidence>
<feature type="compositionally biased region" description="Polar residues" evidence="1">
    <location>
        <begin position="185"/>
        <end position="197"/>
    </location>
</feature>
<dbReference type="AlphaFoldDB" id="A0A2U1L5V0"/>
<dbReference type="SUPFAM" id="SSF55961">
    <property type="entry name" value="Bet v1-like"/>
    <property type="match status" value="1"/>
</dbReference>
<gene>
    <name evidence="4" type="ORF">CTI12_AA526980</name>
</gene>
<feature type="compositionally biased region" description="Acidic residues" evidence="1">
    <location>
        <begin position="165"/>
        <end position="184"/>
    </location>
</feature>
<dbReference type="InterPro" id="IPR023393">
    <property type="entry name" value="START-like_dom_sf"/>
</dbReference>
<dbReference type="GO" id="GO:0006952">
    <property type="term" value="P:defense response"/>
    <property type="evidence" value="ECO:0007669"/>
    <property type="project" value="InterPro"/>
</dbReference>
<feature type="region of interest" description="Disordered" evidence="1">
    <location>
        <begin position="152"/>
        <end position="204"/>
    </location>
</feature>
<evidence type="ECO:0000259" key="3">
    <source>
        <dbReference type="SMART" id="SM01037"/>
    </source>
</evidence>
<evidence type="ECO:0000313" key="4">
    <source>
        <dbReference type="EMBL" id="PWA44378.1"/>
    </source>
</evidence>
<keyword evidence="2" id="KW-1133">Transmembrane helix</keyword>
<dbReference type="PANTHER" id="PTHR31907">
    <property type="entry name" value="MLP-LIKE PROTEIN 423"/>
    <property type="match status" value="1"/>
</dbReference>
<feature type="domain" description="Bet v I/Major latex protein" evidence="3">
    <location>
        <begin position="2"/>
        <end position="126"/>
    </location>
</feature>
<feature type="compositionally biased region" description="Basic and acidic residues" evidence="1">
    <location>
        <begin position="152"/>
        <end position="162"/>
    </location>
</feature>
<dbReference type="InterPro" id="IPR051761">
    <property type="entry name" value="MLP-like_ligand-binding"/>
</dbReference>
<keyword evidence="2" id="KW-0812">Transmembrane</keyword>
<comment type="caution">
    <text evidence="4">The sequence shown here is derived from an EMBL/GenBank/DDBJ whole genome shotgun (WGS) entry which is preliminary data.</text>
</comment>
<feature type="transmembrane region" description="Helical" evidence="2">
    <location>
        <begin position="123"/>
        <end position="143"/>
    </location>
</feature>
<keyword evidence="5" id="KW-1185">Reference proteome</keyword>
<proteinExistence type="predicted"/>
<keyword evidence="2" id="KW-0472">Membrane</keyword>
<dbReference type="Pfam" id="PF00407">
    <property type="entry name" value="Bet_v_1"/>
    <property type="match status" value="1"/>
</dbReference>
<reference evidence="4 5" key="1">
    <citation type="journal article" date="2018" name="Mol. Plant">
        <title>The genome of Artemisia annua provides insight into the evolution of Asteraceae family and artemisinin biosynthesis.</title>
        <authorList>
            <person name="Shen Q."/>
            <person name="Zhang L."/>
            <person name="Liao Z."/>
            <person name="Wang S."/>
            <person name="Yan T."/>
            <person name="Shi P."/>
            <person name="Liu M."/>
            <person name="Fu X."/>
            <person name="Pan Q."/>
            <person name="Wang Y."/>
            <person name="Lv Z."/>
            <person name="Lu X."/>
            <person name="Zhang F."/>
            <person name="Jiang W."/>
            <person name="Ma Y."/>
            <person name="Chen M."/>
            <person name="Hao X."/>
            <person name="Li L."/>
            <person name="Tang Y."/>
            <person name="Lv G."/>
            <person name="Zhou Y."/>
            <person name="Sun X."/>
            <person name="Brodelius P.E."/>
            <person name="Rose J.K.C."/>
            <person name="Tang K."/>
        </authorList>
    </citation>
    <scope>NUCLEOTIDE SEQUENCE [LARGE SCALE GENOMIC DNA]</scope>
    <source>
        <strain evidence="5">cv. Huhao1</strain>
        <tissue evidence="4">Leaf</tissue>
    </source>
</reference>